<evidence type="ECO:0000256" key="2">
    <source>
        <dbReference type="SAM" id="MobiDB-lite"/>
    </source>
</evidence>
<dbReference type="STRING" id="283909.R7U756"/>
<accession>R7U756</accession>
<dbReference type="InterPro" id="IPR006804">
    <property type="entry name" value="BCL7"/>
</dbReference>
<dbReference type="OrthoDB" id="5989898at2759"/>
<keyword evidence="5" id="KW-1185">Reference proteome</keyword>
<dbReference type="PANTHER" id="PTHR12767:SF9">
    <property type="entry name" value="BCL7-LIKE"/>
    <property type="match status" value="1"/>
</dbReference>
<dbReference type="AlphaFoldDB" id="R7U756"/>
<evidence type="ECO:0000313" key="5">
    <source>
        <dbReference type="Proteomes" id="UP000014760"/>
    </source>
</evidence>
<dbReference type="Pfam" id="PF04714">
    <property type="entry name" value="BCL_N"/>
    <property type="match status" value="1"/>
</dbReference>
<dbReference type="Proteomes" id="UP000014760">
    <property type="component" value="Unassembled WGS sequence"/>
</dbReference>
<protein>
    <recommendedName>
        <fullName evidence="6">B-cell CLL/lymphoma 7 protein family member A</fullName>
    </recommendedName>
</protein>
<evidence type="ECO:0008006" key="6">
    <source>
        <dbReference type="Google" id="ProtNLM"/>
    </source>
</evidence>
<reference evidence="4" key="3">
    <citation type="submission" date="2015-06" db="UniProtKB">
        <authorList>
            <consortium name="EnsemblMetazoa"/>
        </authorList>
    </citation>
    <scope>IDENTIFICATION</scope>
</reference>
<dbReference type="HOGENOM" id="CLU_1311167_0_0_1"/>
<feature type="compositionally biased region" description="Polar residues" evidence="2">
    <location>
        <begin position="112"/>
        <end position="125"/>
    </location>
</feature>
<feature type="compositionally biased region" description="Low complexity" evidence="2">
    <location>
        <begin position="185"/>
        <end position="194"/>
    </location>
</feature>
<gene>
    <name evidence="3" type="ORF">CAPTEDRAFT_224496</name>
</gene>
<organism evidence="3">
    <name type="scientific">Capitella teleta</name>
    <name type="common">Polychaete worm</name>
    <dbReference type="NCBI Taxonomy" id="283909"/>
    <lineage>
        <taxon>Eukaryota</taxon>
        <taxon>Metazoa</taxon>
        <taxon>Spiralia</taxon>
        <taxon>Lophotrochozoa</taxon>
        <taxon>Annelida</taxon>
        <taxon>Polychaeta</taxon>
        <taxon>Sedentaria</taxon>
        <taxon>Scolecida</taxon>
        <taxon>Capitellidae</taxon>
        <taxon>Capitella</taxon>
    </lineage>
</organism>
<dbReference type="EMBL" id="AMQN01009118">
    <property type="status" value="NOT_ANNOTATED_CDS"/>
    <property type="molecule type" value="Genomic_DNA"/>
</dbReference>
<name>R7U756_CAPTE</name>
<feature type="compositionally biased region" description="Low complexity" evidence="2">
    <location>
        <begin position="94"/>
        <end position="111"/>
    </location>
</feature>
<dbReference type="PANTHER" id="PTHR12767">
    <property type="entry name" value="BCL7 RELATED"/>
    <property type="match status" value="1"/>
</dbReference>
<dbReference type="OMA" id="RWVTIGD"/>
<dbReference type="EMBL" id="KB304646">
    <property type="protein sequence ID" value="ELU01809.1"/>
    <property type="molecule type" value="Genomic_DNA"/>
</dbReference>
<evidence type="ECO:0000313" key="4">
    <source>
        <dbReference type="EnsemblMetazoa" id="CapteP224496"/>
    </source>
</evidence>
<dbReference type="EnsemblMetazoa" id="CapteT224496">
    <property type="protein sequence ID" value="CapteP224496"/>
    <property type="gene ID" value="CapteG224496"/>
</dbReference>
<feature type="region of interest" description="Disordered" evidence="2">
    <location>
        <begin position="53"/>
        <end position="210"/>
    </location>
</feature>
<comment type="similarity">
    <text evidence="1">Belongs to the BCL7 family.</text>
</comment>
<feature type="compositionally biased region" description="Polar residues" evidence="2">
    <location>
        <begin position="53"/>
        <end position="68"/>
    </location>
</feature>
<evidence type="ECO:0000313" key="3">
    <source>
        <dbReference type="EMBL" id="ELU01809.1"/>
    </source>
</evidence>
<reference evidence="5" key="1">
    <citation type="submission" date="2012-12" db="EMBL/GenBank/DDBJ databases">
        <authorList>
            <person name="Hellsten U."/>
            <person name="Grimwood J."/>
            <person name="Chapman J.A."/>
            <person name="Shapiro H."/>
            <person name="Aerts A."/>
            <person name="Otillar R.P."/>
            <person name="Terry A.Y."/>
            <person name="Boore J.L."/>
            <person name="Simakov O."/>
            <person name="Marletaz F."/>
            <person name="Cho S.-J."/>
            <person name="Edsinger-Gonzales E."/>
            <person name="Havlak P."/>
            <person name="Kuo D.-H."/>
            <person name="Larsson T."/>
            <person name="Lv J."/>
            <person name="Arendt D."/>
            <person name="Savage R."/>
            <person name="Osoegawa K."/>
            <person name="de Jong P."/>
            <person name="Lindberg D.R."/>
            <person name="Seaver E.C."/>
            <person name="Weisblat D.A."/>
            <person name="Putnam N.H."/>
            <person name="Grigoriev I.V."/>
            <person name="Rokhsar D.S."/>
        </authorList>
    </citation>
    <scope>NUCLEOTIDE SEQUENCE</scope>
    <source>
        <strain evidence="5">I ESC-2004</strain>
    </source>
</reference>
<evidence type="ECO:0000256" key="1">
    <source>
        <dbReference type="ARBA" id="ARBA00010326"/>
    </source>
</evidence>
<proteinExistence type="inferred from homology"/>
<reference evidence="3 5" key="2">
    <citation type="journal article" date="2013" name="Nature">
        <title>Insights into bilaterian evolution from three spiralian genomes.</title>
        <authorList>
            <person name="Simakov O."/>
            <person name="Marletaz F."/>
            <person name="Cho S.J."/>
            <person name="Edsinger-Gonzales E."/>
            <person name="Havlak P."/>
            <person name="Hellsten U."/>
            <person name="Kuo D.H."/>
            <person name="Larsson T."/>
            <person name="Lv J."/>
            <person name="Arendt D."/>
            <person name="Savage R."/>
            <person name="Osoegawa K."/>
            <person name="de Jong P."/>
            <person name="Grimwood J."/>
            <person name="Chapman J.A."/>
            <person name="Shapiro H."/>
            <person name="Aerts A."/>
            <person name="Otillar R.P."/>
            <person name="Terry A.Y."/>
            <person name="Boore J.L."/>
            <person name="Grigoriev I.V."/>
            <person name="Lindberg D.R."/>
            <person name="Seaver E.C."/>
            <person name="Weisblat D.A."/>
            <person name="Putnam N.H."/>
            <person name="Rokhsar D.S."/>
        </authorList>
    </citation>
    <scope>NUCLEOTIDE SEQUENCE</scope>
    <source>
        <strain evidence="3 5">I ESC-2004</strain>
    </source>
</reference>
<sequence length="210" mass="22725">MSRAVRAETRSRAKEDIKRVINAIDRVRKWEKKWISIGDTTMKIYKWVPVPNQDLSQTTTTPRKTSPRLSGGKDKGGKTEAPGSKRVVDINEDSNMSQASQGSQASSNQDSVCNQDEQSQMSGFTTDGGGPMMNEDSMTNFSFPTNSNPAPSSENQGQDSNDADPSMRLALGMVGGHMDENTKQSAASDSAAPAEDSEEPTAKKRKTSTS</sequence>
<feature type="compositionally biased region" description="Polar residues" evidence="2">
    <location>
        <begin position="136"/>
        <end position="160"/>
    </location>
</feature>